<dbReference type="RefSeq" id="WP_254163727.1">
    <property type="nucleotide sequence ID" value="NZ_JAHESF010000011.1"/>
</dbReference>
<dbReference type="AlphaFoldDB" id="A0AAP2DMZ4"/>
<evidence type="ECO:0000259" key="2">
    <source>
        <dbReference type="PROSITE" id="PS51462"/>
    </source>
</evidence>
<protein>
    <submittedName>
        <fullName evidence="3">NUDIX domain-containing protein</fullName>
    </submittedName>
</protein>
<evidence type="ECO:0000313" key="4">
    <source>
        <dbReference type="Proteomes" id="UP001319200"/>
    </source>
</evidence>
<dbReference type="CDD" id="cd04662">
    <property type="entry name" value="NUDIX_Hydrolase"/>
    <property type="match status" value="1"/>
</dbReference>
<dbReference type="InterPro" id="IPR015797">
    <property type="entry name" value="NUDIX_hydrolase-like_dom_sf"/>
</dbReference>
<dbReference type="PROSITE" id="PS00893">
    <property type="entry name" value="NUDIX_BOX"/>
    <property type="match status" value="1"/>
</dbReference>
<dbReference type="EMBL" id="JAHESF010000011">
    <property type="protein sequence ID" value="MBT1697857.1"/>
    <property type="molecule type" value="Genomic_DNA"/>
</dbReference>
<comment type="caution">
    <text evidence="3">The sequence shown here is derived from an EMBL/GenBank/DDBJ whole genome shotgun (WGS) entry which is preliminary data.</text>
</comment>
<dbReference type="SUPFAM" id="SSF55811">
    <property type="entry name" value="Nudix"/>
    <property type="match status" value="1"/>
</dbReference>
<reference evidence="3 4" key="1">
    <citation type="submission" date="2021-05" db="EMBL/GenBank/DDBJ databases">
        <title>A Polyphasic approach of four new species of the genus Ohtaekwangia: Ohtaekwangia histidinii sp. nov., Ohtaekwangia cretensis sp. nov., Ohtaekwangia indiensis sp. nov., Ohtaekwangia reichenbachii sp. nov. from diverse environment.</title>
        <authorList>
            <person name="Octaviana S."/>
        </authorList>
    </citation>
    <scope>NUCLEOTIDE SEQUENCE [LARGE SCALE GENOMIC DNA]</scope>
    <source>
        <strain evidence="3 4">PWU4</strain>
    </source>
</reference>
<keyword evidence="4" id="KW-1185">Reference proteome</keyword>
<dbReference type="PANTHER" id="PTHR21340">
    <property type="entry name" value="DIADENOSINE 5,5-P1,P4-TETRAPHOSPHATE PYROPHOSPHOHYDROLASE MUTT"/>
    <property type="match status" value="1"/>
</dbReference>
<dbReference type="InterPro" id="IPR020084">
    <property type="entry name" value="NUDIX_hydrolase_CS"/>
</dbReference>
<keyword evidence="1" id="KW-0378">Hydrolase</keyword>
<proteinExistence type="predicted"/>
<dbReference type="GO" id="GO:0004081">
    <property type="term" value="F:bis(5'-nucleosyl)-tetraphosphatase (asymmetrical) activity"/>
    <property type="evidence" value="ECO:0007669"/>
    <property type="project" value="TreeGrafter"/>
</dbReference>
<dbReference type="GO" id="GO:0006167">
    <property type="term" value="P:AMP biosynthetic process"/>
    <property type="evidence" value="ECO:0007669"/>
    <property type="project" value="TreeGrafter"/>
</dbReference>
<evidence type="ECO:0000256" key="1">
    <source>
        <dbReference type="ARBA" id="ARBA00022801"/>
    </source>
</evidence>
<dbReference type="Gene3D" id="3.90.79.10">
    <property type="entry name" value="Nucleoside Triphosphate Pyrophosphohydrolase"/>
    <property type="match status" value="1"/>
</dbReference>
<name>A0AAP2DMZ4_9BACT</name>
<dbReference type="InterPro" id="IPR000086">
    <property type="entry name" value="NUDIX_hydrolase_dom"/>
</dbReference>
<dbReference type="Pfam" id="PF00293">
    <property type="entry name" value="NUDIX"/>
    <property type="match status" value="1"/>
</dbReference>
<gene>
    <name evidence="3" type="ORF">KK083_13270</name>
</gene>
<sequence length="154" mass="17558">MAAHISAGLLMCRKTHELEFFLVHPGGPFFKNKDLGTWSIPKGLPNDDEELLQTAQREFHEETGLRAHPPFEPLGSVQQKAGKIVHAWGFLGEWDPATGITCNTFKLEWPPRSGKFQEFPEQDKAAWMSYEQAIKYINPAQIPLLERARELFKV</sequence>
<evidence type="ECO:0000313" key="3">
    <source>
        <dbReference type="EMBL" id="MBT1697857.1"/>
    </source>
</evidence>
<dbReference type="GO" id="GO:0006754">
    <property type="term" value="P:ATP biosynthetic process"/>
    <property type="evidence" value="ECO:0007669"/>
    <property type="project" value="TreeGrafter"/>
</dbReference>
<dbReference type="InterPro" id="IPR051325">
    <property type="entry name" value="Nudix_hydrolase_domain"/>
</dbReference>
<feature type="domain" description="Nudix hydrolase" evidence="2">
    <location>
        <begin position="2"/>
        <end position="150"/>
    </location>
</feature>
<organism evidence="3 4">
    <name type="scientific">Chryseosolibacter histidini</name>
    <dbReference type="NCBI Taxonomy" id="2782349"/>
    <lineage>
        <taxon>Bacteria</taxon>
        <taxon>Pseudomonadati</taxon>
        <taxon>Bacteroidota</taxon>
        <taxon>Cytophagia</taxon>
        <taxon>Cytophagales</taxon>
        <taxon>Chryseotaleaceae</taxon>
        <taxon>Chryseosolibacter</taxon>
    </lineage>
</organism>
<dbReference type="PANTHER" id="PTHR21340:SF7">
    <property type="entry name" value="NUDIX HYDROLASE DOMAIN-CONTAINING PROTEIN"/>
    <property type="match status" value="1"/>
</dbReference>
<accession>A0AAP2DMZ4</accession>
<dbReference type="PROSITE" id="PS51462">
    <property type="entry name" value="NUDIX"/>
    <property type="match status" value="1"/>
</dbReference>
<dbReference type="Proteomes" id="UP001319200">
    <property type="component" value="Unassembled WGS sequence"/>
</dbReference>